<protein>
    <recommendedName>
        <fullName evidence="3">Nudix hydrolase domain-containing protein</fullName>
    </recommendedName>
</protein>
<name>A0A0G1X0Q0_9BACT</name>
<gene>
    <name evidence="1" type="ORF">UY67_C0006G0026</name>
</gene>
<evidence type="ECO:0000313" key="1">
    <source>
        <dbReference type="EMBL" id="KKW24571.1"/>
    </source>
</evidence>
<dbReference type="STRING" id="1618671.UY67_C0006G0026"/>
<dbReference type="CDD" id="cd02883">
    <property type="entry name" value="NUDIX_Hydrolase"/>
    <property type="match status" value="1"/>
</dbReference>
<dbReference type="EMBL" id="LCQW01000006">
    <property type="protein sequence ID" value="KKW24571.1"/>
    <property type="molecule type" value="Genomic_DNA"/>
</dbReference>
<evidence type="ECO:0000313" key="2">
    <source>
        <dbReference type="Proteomes" id="UP000034273"/>
    </source>
</evidence>
<dbReference type="SUPFAM" id="SSF55811">
    <property type="entry name" value="Nudix"/>
    <property type="match status" value="1"/>
</dbReference>
<proteinExistence type="predicted"/>
<reference evidence="1 2" key="1">
    <citation type="journal article" date="2015" name="Nature">
        <title>rRNA introns, odd ribosomes, and small enigmatic genomes across a large radiation of phyla.</title>
        <authorList>
            <person name="Brown C.T."/>
            <person name="Hug L.A."/>
            <person name="Thomas B.C."/>
            <person name="Sharon I."/>
            <person name="Castelle C.J."/>
            <person name="Singh A."/>
            <person name="Wilkins M.J."/>
            <person name="Williams K.H."/>
            <person name="Banfield J.F."/>
        </authorList>
    </citation>
    <scope>NUCLEOTIDE SEQUENCE [LARGE SCALE GENOMIC DNA]</scope>
</reference>
<organism evidence="1 2">
    <name type="scientific">Candidatus Kaiserbacteria bacterium GW2011_GWA2_52_12</name>
    <dbReference type="NCBI Taxonomy" id="1618671"/>
    <lineage>
        <taxon>Bacteria</taxon>
        <taxon>Candidatus Kaiseribacteriota</taxon>
    </lineage>
</organism>
<sequence length="201" mass="22070">MEKSVSPLHAADGSLDQGINKKARATIKKSYARPSNEVYAAMLRGKVINCVDVMVLDNTNKALMGFRVNEPWKGHWHPSGGGQIPGDSYEETGALHLKRDLGLVVDPSRLHFVNSASFPWSTSTQGVPCHMNGVLMAVRLTDEELAKRSVPKKGDFSQSRFFPLTKVTVERGFHPAIALGARMILYNLQVGRLGTIPPCFL</sequence>
<accession>A0A0G1X0Q0</accession>
<evidence type="ECO:0008006" key="3">
    <source>
        <dbReference type="Google" id="ProtNLM"/>
    </source>
</evidence>
<dbReference type="AlphaFoldDB" id="A0A0G1X0Q0"/>
<comment type="caution">
    <text evidence="1">The sequence shown here is derived from an EMBL/GenBank/DDBJ whole genome shotgun (WGS) entry which is preliminary data.</text>
</comment>
<dbReference type="Proteomes" id="UP000034273">
    <property type="component" value="Unassembled WGS sequence"/>
</dbReference>
<dbReference type="Gene3D" id="3.90.79.10">
    <property type="entry name" value="Nucleoside Triphosphate Pyrophosphohydrolase"/>
    <property type="match status" value="1"/>
</dbReference>
<dbReference type="InterPro" id="IPR015797">
    <property type="entry name" value="NUDIX_hydrolase-like_dom_sf"/>
</dbReference>